<name>A0A8T2QGQ2_CERRI</name>
<evidence type="ECO:0000313" key="3">
    <source>
        <dbReference type="EMBL" id="KAH7282341.1"/>
    </source>
</evidence>
<feature type="region of interest" description="Disordered" evidence="2">
    <location>
        <begin position="1"/>
        <end position="24"/>
    </location>
</feature>
<proteinExistence type="predicted"/>
<reference evidence="3" key="1">
    <citation type="submission" date="2021-08" db="EMBL/GenBank/DDBJ databases">
        <title>WGS assembly of Ceratopteris richardii.</title>
        <authorList>
            <person name="Marchant D.B."/>
            <person name="Chen G."/>
            <person name="Jenkins J."/>
            <person name="Shu S."/>
            <person name="Leebens-Mack J."/>
            <person name="Grimwood J."/>
            <person name="Schmutz J."/>
            <person name="Soltis P."/>
            <person name="Soltis D."/>
            <person name="Chen Z.-H."/>
        </authorList>
    </citation>
    <scope>NUCLEOTIDE SEQUENCE</scope>
    <source>
        <strain evidence="3">Whitten #5841</strain>
        <tissue evidence="3">Leaf</tissue>
    </source>
</reference>
<keyword evidence="4" id="KW-1185">Reference proteome</keyword>
<feature type="coiled-coil region" evidence="1">
    <location>
        <begin position="187"/>
        <end position="249"/>
    </location>
</feature>
<dbReference type="OrthoDB" id="786489at2759"/>
<keyword evidence="1" id="KW-0175">Coiled coil</keyword>
<evidence type="ECO:0000256" key="2">
    <source>
        <dbReference type="SAM" id="MobiDB-lite"/>
    </source>
</evidence>
<evidence type="ECO:0000256" key="1">
    <source>
        <dbReference type="SAM" id="Coils"/>
    </source>
</evidence>
<protein>
    <submittedName>
        <fullName evidence="3">Uncharacterized protein</fullName>
    </submittedName>
</protein>
<dbReference type="Proteomes" id="UP000825935">
    <property type="component" value="Chromosome 35"/>
</dbReference>
<sequence>MEEKNRKKTKKKKKRAGPQEDVVDASIIAVPSTSEESKYVVGSPDDIVGATTNAAELASRESRDIVALDCCEDVGAKECKADEVRPVFHEDPVRQAVPSVELQPIIEDLRMAIDSDTRKSPAFTSVLSDIKSFHATSQVNLEYMIDQLRVEICNLNLAASSQKNKEGNLESIIELLRGEVSFLNSAAKSQKTKEENLEYLIEQLREEISNFSIAANLQKKKEVDLEGDIHFLREEMAHLKGMLQAEREKKVVEATEILQLREEVAKLSEGSVKQSQMVKEICDTAHVLLKLLPQTTLMSSSQFVQNPLEQDSFSLSHEAGRTMTVAVEPSLASHGAVQSTENKDVLLLHFPEVSPIAVMDELILDNSNQMNSHPGMLNYMEQHDVQTESIKDESIDLITSIANLPVQERQTGFHETEISTAYVDVDKHGVVMDGSITSFDGTNAVIGNQVSPEDRGPHQDDIPRIDPSFPSHPDGLKADDLKPFSDAPITGAPIRLFKFVARYVSGADLVKQ</sequence>
<gene>
    <name evidence="3" type="ORF">KP509_35G026000</name>
</gene>
<dbReference type="AlphaFoldDB" id="A0A8T2QGQ2"/>
<organism evidence="3 4">
    <name type="scientific">Ceratopteris richardii</name>
    <name type="common">Triangle waterfern</name>
    <dbReference type="NCBI Taxonomy" id="49495"/>
    <lineage>
        <taxon>Eukaryota</taxon>
        <taxon>Viridiplantae</taxon>
        <taxon>Streptophyta</taxon>
        <taxon>Embryophyta</taxon>
        <taxon>Tracheophyta</taxon>
        <taxon>Polypodiopsida</taxon>
        <taxon>Polypodiidae</taxon>
        <taxon>Polypodiales</taxon>
        <taxon>Pteridineae</taxon>
        <taxon>Pteridaceae</taxon>
        <taxon>Parkerioideae</taxon>
        <taxon>Ceratopteris</taxon>
    </lineage>
</organism>
<comment type="caution">
    <text evidence="3">The sequence shown here is derived from an EMBL/GenBank/DDBJ whole genome shotgun (WGS) entry which is preliminary data.</text>
</comment>
<feature type="compositionally biased region" description="Basic residues" evidence="2">
    <location>
        <begin position="1"/>
        <end position="16"/>
    </location>
</feature>
<accession>A0A8T2QGQ2</accession>
<evidence type="ECO:0000313" key="4">
    <source>
        <dbReference type="Proteomes" id="UP000825935"/>
    </source>
</evidence>
<dbReference type="EMBL" id="CM035440">
    <property type="protein sequence ID" value="KAH7282341.1"/>
    <property type="molecule type" value="Genomic_DNA"/>
</dbReference>